<dbReference type="AlphaFoldDB" id="A0AAD4HFM9"/>
<dbReference type="GeneID" id="64662521"/>
<accession>A0AAD4HFM9</accession>
<proteinExistence type="predicted"/>
<evidence type="ECO:0000313" key="2">
    <source>
        <dbReference type="Proteomes" id="UP001195769"/>
    </source>
</evidence>
<evidence type="ECO:0000313" key="1">
    <source>
        <dbReference type="EMBL" id="KAG1893744.1"/>
    </source>
</evidence>
<dbReference type="RefSeq" id="XP_041219320.1">
    <property type="nucleotide sequence ID" value="XM_041368223.1"/>
</dbReference>
<organism evidence="1 2">
    <name type="scientific">Suillus fuscotomentosus</name>
    <dbReference type="NCBI Taxonomy" id="1912939"/>
    <lineage>
        <taxon>Eukaryota</taxon>
        <taxon>Fungi</taxon>
        <taxon>Dikarya</taxon>
        <taxon>Basidiomycota</taxon>
        <taxon>Agaricomycotina</taxon>
        <taxon>Agaricomycetes</taxon>
        <taxon>Agaricomycetidae</taxon>
        <taxon>Boletales</taxon>
        <taxon>Suillineae</taxon>
        <taxon>Suillaceae</taxon>
        <taxon>Suillus</taxon>
    </lineage>
</organism>
<protein>
    <submittedName>
        <fullName evidence="1">Uncharacterized protein</fullName>
    </submittedName>
</protein>
<sequence length="254" mass="29276">MPIKEEWDLLLPLLGSNAIKDPNDAQKILGVPDSMLELQGSNRDVILWLMEVTVSQHFGDIMRKIKEYMEKCEGPVMMIVIIICKARAYSSPEVTSSAGIWAKTHKTLLNLEEWQHDDDRPVDGLVQSVVPHRWMDRLDITVKVWLRHPDGHFSFDDANNLYGRSAQLTPEPCTGMAGLEAILKRGMVAIRDSIIDFVEKECEHSQEDLRALREWMPPTRIFNWDEIVDRVRKASLRDAHERYKVWHTANGGHR</sequence>
<comment type="caution">
    <text evidence="1">The sequence shown here is derived from an EMBL/GenBank/DDBJ whole genome shotgun (WGS) entry which is preliminary data.</text>
</comment>
<gene>
    <name evidence="1" type="ORF">F5891DRAFT_1195983</name>
</gene>
<name>A0AAD4HFM9_9AGAM</name>
<dbReference type="EMBL" id="JABBWK010000091">
    <property type="protein sequence ID" value="KAG1893744.1"/>
    <property type="molecule type" value="Genomic_DNA"/>
</dbReference>
<dbReference type="Proteomes" id="UP001195769">
    <property type="component" value="Unassembled WGS sequence"/>
</dbReference>
<keyword evidence="2" id="KW-1185">Reference proteome</keyword>
<reference evidence="1" key="1">
    <citation type="journal article" date="2020" name="New Phytol.">
        <title>Comparative genomics reveals dynamic genome evolution in host specialist ectomycorrhizal fungi.</title>
        <authorList>
            <person name="Lofgren L.A."/>
            <person name="Nguyen N.H."/>
            <person name="Vilgalys R."/>
            <person name="Ruytinx J."/>
            <person name="Liao H.L."/>
            <person name="Branco S."/>
            <person name="Kuo A."/>
            <person name="LaButti K."/>
            <person name="Lipzen A."/>
            <person name="Andreopoulos W."/>
            <person name="Pangilinan J."/>
            <person name="Riley R."/>
            <person name="Hundley H."/>
            <person name="Na H."/>
            <person name="Barry K."/>
            <person name="Grigoriev I.V."/>
            <person name="Stajich J.E."/>
            <person name="Kennedy P.G."/>
        </authorList>
    </citation>
    <scope>NUCLEOTIDE SEQUENCE</scope>
    <source>
        <strain evidence="1">FC203</strain>
    </source>
</reference>